<evidence type="ECO:0000313" key="2">
    <source>
        <dbReference type="Proteomes" id="UP000295717"/>
    </source>
</evidence>
<dbReference type="AlphaFoldDB" id="A0A4R3MUF2"/>
<dbReference type="Gene3D" id="3.40.50.150">
    <property type="entry name" value="Vaccinia Virus protein VP39"/>
    <property type="match status" value="1"/>
</dbReference>
<protein>
    <submittedName>
        <fullName evidence="1">Ubiquinone/menaquinone biosynthesis C-methylase UbiE</fullName>
    </submittedName>
</protein>
<gene>
    <name evidence="1" type="ORF">EDC35_10773</name>
</gene>
<dbReference type="RefSeq" id="WP_132977796.1">
    <property type="nucleotide sequence ID" value="NZ_SMAO01000007.1"/>
</dbReference>
<dbReference type="GO" id="GO:0032259">
    <property type="term" value="P:methylation"/>
    <property type="evidence" value="ECO:0007669"/>
    <property type="project" value="UniProtKB-KW"/>
</dbReference>
<dbReference type="PANTHER" id="PTHR42912">
    <property type="entry name" value="METHYLTRANSFERASE"/>
    <property type="match status" value="1"/>
</dbReference>
<reference evidence="1 2" key="1">
    <citation type="submission" date="2019-03" db="EMBL/GenBank/DDBJ databases">
        <title>Genomic Encyclopedia of Type Strains, Phase IV (KMG-IV): sequencing the most valuable type-strain genomes for metagenomic binning, comparative biology and taxonomic classification.</title>
        <authorList>
            <person name="Goeker M."/>
        </authorList>
    </citation>
    <scope>NUCLEOTIDE SEQUENCE [LARGE SCALE GENOMIC DNA]</scope>
    <source>
        <strain evidence="1 2">DSM 13587</strain>
    </source>
</reference>
<dbReference type="EMBL" id="SMAO01000007">
    <property type="protein sequence ID" value="TCT19745.1"/>
    <property type="molecule type" value="Genomic_DNA"/>
</dbReference>
<keyword evidence="2" id="KW-1185">Reference proteome</keyword>
<dbReference type="SUPFAM" id="SSF53335">
    <property type="entry name" value="S-adenosyl-L-methionine-dependent methyltransferases"/>
    <property type="match status" value="1"/>
</dbReference>
<keyword evidence="1" id="KW-0489">Methyltransferase</keyword>
<evidence type="ECO:0000313" key="1">
    <source>
        <dbReference type="EMBL" id="TCT19745.1"/>
    </source>
</evidence>
<keyword evidence="1" id="KW-0830">Ubiquinone</keyword>
<dbReference type="CDD" id="cd02440">
    <property type="entry name" value="AdoMet_MTases"/>
    <property type="match status" value="1"/>
</dbReference>
<keyword evidence="1" id="KW-0808">Transferase</keyword>
<dbReference type="OrthoDB" id="9760689at2"/>
<dbReference type="GO" id="GO:0008168">
    <property type="term" value="F:methyltransferase activity"/>
    <property type="evidence" value="ECO:0007669"/>
    <property type="project" value="UniProtKB-KW"/>
</dbReference>
<dbReference type="InterPro" id="IPR050508">
    <property type="entry name" value="Methyltransf_Superfamily"/>
</dbReference>
<accession>A0A4R3MUF2</accession>
<organism evidence="1 2">
    <name type="scientific">Thiobaca trueperi</name>
    <dbReference type="NCBI Taxonomy" id="127458"/>
    <lineage>
        <taxon>Bacteria</taxon>
        <taxon>Pseudomonadati</taxon>
        <taxon>Pseudomonadota</taxon>
        <taxon>Gammaproteobacteria</taxon>
        <taxon>Chromatiales</taxon>
        <taxon>Chromatiaceae</taxon>
        <taxon>Thiobaca</taxon>
    </lineage>
</organism>
<sequence>MSADAYPSTLWNGYARSHASVTTSFQLSLYREVAAQLGGDVLDCGCGTARIAPFLADDPAVNSYTGVDLAPDMVRMARWTITRLNRERFGIEQGAIEAVRGQYDSAVSIHSYYAWPRPLDVLAHIRDVMRPGGRFVLATPNPQLDMDRLLRESSRELLAHPDFPEFERLNLEFARNPGAAFVEMDLLIGQSRDTGFEVLECHQRHYLGGVNLLVLSKP</sequence>
<dbReference type="InterPro" id="IPR029063">
    <property type="entry name" value="SAM-dependent_MTases_sf"/>
</dbReference>
<comment type="caution">
    <text evidence="1">The sequence shown here is derived from an EMBL/GenBank/DDBJ whole genome shotgun (WGS) entry which is preliminary data.</text>
</comment>
<name>A0A4R3MUF2_9GAMM</name>
<dbReference type="Proteomes" id="UP000295717">
    <property type="component" value="Unassembled WGS sequence"/>
</dbReference>
<dbReference type="Pfam" id="PF13489">
    <property type="entry name" value="Methyltransf_23"/>
    <property type="match status" value="1"/>
</dbReference>
<proteinExistence type="predicted"/>